<dbReference type="EMBL" id="FNJU01000011">
    <property type="protein sequence ID" value="SDP90533.1"/>
    <property type="molecule type" value="Genomic_DNA"/>
</dbReference>
<evidence type="ECO:0000256" key="2">
    <source>
        <dbReference type="SAM" id="Phobius"/>
    </source>
</evidence>
<sequence>MDKDKGFIDSMKKLFFQSNENPPDKKTKKNRYILIVLAAGIVFMLVGNLFSKETTTQSSIPVLKETSSQGEVETFGQKDNVESLAISEYETKYENDLKEALETIIGVDDVTVVVNVDATETKVLEKNTITQSQSTKEKDPNGGERNVEDTSMDEQVVIVRTENDEKPIIIKIEKPVIRSVLVVAAGADNIKIKQMVLEAVTKGLDVPAHKVAVMPKKTKGDS</sequence>
<dbReference type="NCBIfam" id="TIGR02830">
    <property type="entry name" value="spore_III_AG"/>
    <property type="match status" value="1"/>
</dbReference>
<protein>
    <submittedName>
        <fullName evidence="3">Stage III sporulation protein AG</fullName>
    </submittedName>
</protein>
<keyword evidence="2" id="KW-1133">Transmembrane helix</keyword>
<dbReference type="InterPro" id="IPR014195">
    <property type="entry name" value="Spore_III_AG"/>
</dbReference>
<feature type="compositionally biased region" description="Basic and acidic residues" evidence="1">
    <location>
        <begin position="135"/>
        <end position="148"/>
    </location>
</feature>
<keyword evidence="2" id="KW-0472">Membrane</keyword>
<accession>A0A1H0WIW9</accession>
<evidence type="ECO:0000313" key="4">
    <source>
        <dbReference type="Proteomes" id="UP000199159"/>
    </source>
</evidence>
<reference evidence="4" key="1">
    <citation type="submission" date="2016-10" db="EMBL/GenBank/DDBJ databases">
        <authorList>
            <person name="Varghese N."/>
            <person name="Submissions S."/>
        </authorList>
    </citation>
    <scope>NUCLEOTIDE SEQUENCE [LARGE SCALE GENOMIC DNA]</scope>
    <source>
        <strain evidence="4">IBRC-M10078</strain>
    </source>
</reference>
<gene>
    <name evidence="3" type="ORF">SAMN05216565_111163</name>
</gene>
<evidence type="ECO:0000313" key="3">
    <source>
        <dbReference type="EMBL" id="SDP90533.1"/>
    </source>
</evidence>
<name>A0A1H0WIW9_9BACI</name>
<proteinExistence type="predicted"/>
<dbReference type="Proteomes" id="UP000199159">
    <property type="component" value="Unassembled WGS sequence"/>
</dbReference>
<dbReference type="RefSeq" id="WP_090857803.1">
    <property type="nucleotide sequence ID" value="NZ_FNJU01000011.1"/>
</dbReference>
<feature type="region of interest" description="Disordered" evidence="1">
    <location>
        <begin position="128"/>
        <end position="150"/>
    </location>
</feature>
<feature type="transmembrane region" description="Helical" evidence="2">
    <location>
        <begin position="32"/>
        <end position="50"/>
    </location>
</feature>
<keyword evidence="4" id="KW-1185">Reference proteome</keyword>
<evidence type="ECO:0000256" key="1">
    <source>
        <dbReference type="SAM" id="MobiDB-lite"/>
    </source>
</evidence>
<dbReference type="STRING" id="930152.SAMN05216565_111163"/>
<dbReference type="AlphaFoldDB" id="A0A1H0WIW9"/>
<dbReference type="OrthoDB" id="2381602at2"/>
<organism evidence="3 4">
    <name type="scientific">Litchfieldia salsa</name>
    <dbReference type="NCBI Taxonomy" id="930152"/>
    <lineage>
        <taxon>Bacteria</taxon>
        <taxon>Bacillati</taxon>
        <taxon>Bacillota</taxon>
        <taxon>Bacilli</taxon>
        <taxon>Bacillales</taxon>
        <taxon>Bacillaceae</taxon>
        <taxon>Litchfieldia</taxon>
    </lineage>
</organism>
<keyword evidence="2" id="KW-0812">Transmembrane</keyword>